<evidence type="ECO:0000313" key="3">
    <source>
        <dbReference type="Proteomes" id="UP001218188"/>
    </source>
</evidence>
<dbReference type="Gene3D" id="3.90.1200.10">
    <property type="match status" value="1"/>
</dbReference>
<comment type="caution">
    <text evidence="2">The sequence shown here is derived from an EMBL/GenBank/DDBJ whole genome shotgun (WGS) entry which is preliminary data.</text>
</comment>
<dbReference type="PANTHER" id="PTHR21310:SF13">
    <property type="entry name" value="AMINOGLYCOSIDE PHOSPHOTRANSFERASE DOMAIN-CONTAINING PROTEIN"/>
    <property type="match status" value="1"/>
</dbReference>
<dbReference type="GO" id="GO:0004672">
    <property type="term" value="F:protein kinase activity"/>
    <property type="evidence" value="ECO:0007669"/>
    <property type="project" value="InterPro"/>
</dbReference>
<dbReference type="Pfam" id="PF01636">
    <property type="entry name" value="APH"/>
    <property type="match status" value="1"/>
</dbReference>
<dbReference type="InterPro" id="IPR051678">
    <property type="entry name" value="AGP_Transferase"/>
</dbReference>
<dbReference type="Proteomes" id="UP001218188">
    <property type="component" value="Unassembled WGS sequence"/>
</dbReference>
<evidence type="ECO:0000259" key="1">
    <source>
        <dbReference type="Pfam" id="PF01636"/>
    </source>
</evidence>
<sequence length="409" mass="46168">MSLRLLSSTTMNGPSAFNSNDEAIELDLLVYDEWSSAHRDAPGSAQLLPIIERASALLSGRPLSIRTRKPFSPTDAVMDIELDDGRSAFVRILVRDDEDPAKEDWKRSRLFAELSILRWLQANAPGVPVPSVLAFDDPNSMLITTLLPGLDALHAYPHLNPSAKEHSVISWARLSVLMFRLPAPQRRFSLIENPLLPTSYYSISPEHVFQIDESASLRSFFAKAVSARRARSTSSNNAEAQEILSRRLDRLLDGLKLDIALAEETPYLTRSALTHCDLRASNVILDQTSGEVAGIVDWEFNAAMPACMSVQYPDWIRYSIIESSLYHNPRSTFQTVYVESRENRNRLCDLYEKTVKKLDEEYYHCLIRGIRLRDALAWIENPGSDNDGFAMNLWVESHLFGSETNHRCA</sequence>
<dbReference type="Gene3D" id="3.30.200.20">
    <property type="entry name" value="Phosphorylase Kinase, domain 1"/>
    <property type="match status" value="1"/>
</dbReference>
<organism evidence="2 3">
    <name type="scientific">Mycena alexandri</name>
    <dbReference type="NCBI Taxonomy" id="1745969"/>
    <lineage>
        <taxon>Eukaryota</taxon>
        <taxon>Fungi</taxon>
        <taxon>Dikarya</taxon>
        <taxon>Basidiomycota</taxon>
        <taxon>Agaricomycotina</taxon>
        <taxon>Agaricomycetes</taxon>
        <taxon>Agaricomycetidae</taxon>
        <taxon>Agaricales</taxon>
        <taxon>Marasmiineae</taxon>
        <taxon>Mycenaceae</taxon>
        <taxon>Mycena</taxon>
    </lineage>
</organism>
<dbReference type="PANTHER" id="PTHR21310">
    <property type="entry name" value="AMINOGLYCOSIDE PHOSPHOTRANSFERASE-RELATED-RELATED"/>
    <property type="match status" value="1"/>
</dbReference>
<proteinExistence type="predicted"/>
<dbReference type="PROSITE" id="PS00109">
    <property type="entry name" value="PROTEIN_KINASE_TYR"/>
    <property type="match status" value="1"/>
</dbReference>
<dbReference type="InterPro" id="IPR011009">
    <property type="entry name" value="Kinase-like_dom_sf"/>
</dbReference>
<feature type="domain" description="Aminoglycoside phosphotransferase" evidence="1">
    <location>
        <begin position="84"/>
        <end position="300"/>
    </location>
</feature>
<dbReference type="InterPro" id="IPR008266">
    <property type="entry name" value="Tyr_kinase_AS"/>
</dbReference>
<protein>
    <submittedName>
        <fullName evidence="2">Phosphotransferase enzyme family-domain-containing protein</fullName>
    </submittedName>
</protein>
<reference evidence="2" key="1">
    <citation type="submission" date="2023-03" db="EMBL/GenBank/DDBJ databases">
        <title>Massive genome expansion in bonnet fungi (Mycena s.s.) driven by repeated elements and novel gene families across ecological guilds.</title>
        <authorList>
            <consortium name="Lawrence Berkeley National Laboratory"/>
            <person name="Harder C.B."/>
            <person name="Miyauchi S."/>
            <person name="Viragh M."/>
            <person name="Kuo A."/>
            <person name="Thoen E."/>
            <person name="Andreopoulos B."/>
            <person name="Lu D."/>
            <person name="Skrede I."/>
            <person name="Drula E."/>
            <person name="Henrissat B."/>
            <person name="Morin E."/>
            <person name="Kohler A."/>
            <person name="Barry K."/>
            <person name="LaButti K."/>
            <person name="Morin E."/>
            <person name="Salamov A."/>
            <person name="Lipzen A."/>
            <person name="Mereny Z."/>
            <person name="Hegedus B."/>
            <person name="Baldrian P."/>
            <person name="Stursova M."/>
            <person name="Weitz H."/>
            <person name="Taylor A."/>
            <person name="Grigoriev I.V."/>
            <person name="Nagy L.G."/>
            <person name="Martin F."/>
            <person name="Kauserud H."/>
        </authorList>
    </citation>
    <scope>NUCLEOTIDE SEQUENCE</scope>
    <source>
        <strain evidence="2">CBHHK200</strain>
    </source>
</reference>
<evidence type="ECO:0000313" key="2">
    <source>
        <dbReference type="EMBL" id="KAJ7035921.1"/>
    </source>
</evidence>
<name>A0AAD6SZH8_9AGAR</name>
<dbReference type="AlphaFoldDB" id="A0AAD6SZH8"/>
<dbReference type="SUPFAM" id="SSF56112">
    <property type="entry name" value="Protein kinase-like (PK-like)"/>
    <property type="match status" value="1"/>
</dbReference>
<dbReference type="InterPro" id="IPR002575">
    <property type="entry name" value="Aminoglycoside_PTrfase"/>
</dbReference>
<keyword evidence="3" id="KW-1185">Reference proteome</keyword>
<dbReference type="EMBL" id="JARJCM010000047">
    <property type="protein sequence ID" value="KAJ7035921.1"/>
    <property type="molecule type" value="Genomic_DNA"/>
</dbReference>
<gene>
    <name evidence="2" type="ORF">C8F04DRAFT_1097085</name>
</gene>
<accession>A0AAD6SZH8</accession>